<organism evidence="2">
    <name type="scientific">Ditylum brightwellii</name>
    <dbReference type="NCBI Taxonomy" id="49249"/>
    <lineage>
        <taxon>Eukaryota</taxon>
        <taxon>Sar</taxon>
        <taxon>Stramenopiles</taxon>
        <taxon>Ochrophyta</taxon>
        <taxon>Bacillariophyta</taxon>
        <taxon>Mediophyceae</taxon>
        <taxon>Lithodesmiophycidae</taxon>
        <taxon>Lithodesmiales</taxon>
        <taxon>Lithodesmiaceae</taxon>
        <taxon>Ditylum</taxon>
    </lineage>
</organism>
<sequence length="139" mass="15124">MTTVGTDINFDKKNSEHTAMSIKERDNPTNTEGKFELSSGSLGVDWDGKELDSELSMVDLMNGGLQGKGGNETSIDAMLSSLPVDEDQRRRDEQNAGYCYGNKYGELTVSSNFSLSDLQGTLEQITSQSLTGEEVKAKT</sequence>
<proteinExistence type="predicted"/>
<dbReference type="AlphaFoldDB" id="A0A7S4S573"/>
<feature type="region of interest" description="Disordered" evidence="1">
    <location>
        <begin position="1"/>
        <end position="39"/>
    </location>
</feature>
<evidence type="ECO:0000313" key="2">
    <source>
        <dbReference type="EMBL" id="CAE4635053.1"/>
    </source>
</evidence>
<dbReference type="EMBL" id="HBNS01037855">
    <property type="protein sequence ID" value="CAE4635053.1"/>
    <property type="molecule type" value="Transcribed_RNA"/>
</dbReference>
<feature type="compositionally biased region" description="Basic and acidic residues" evidence="1">
    <location>
        <begin position="9"/>
        <end position="27"/>
    </location>
</feature>
<evidence type="ECO:0000256" key="1">
    <source>
        <dbReference type="SAM" id="MobiDB-lite"/>
    </source>
</evidence>
<name>A0A7S4S573_9STRA</name>
<reference evidence="2" key="1">
    <citation type="submission" date="2021-01" db="EMBL/GenBank/DDBJ databases">
        <authorList>
            <person name="Corre E."/>
            <person name="Pelletier E."/>
            <person name="Niang G."/>
            <person name="Scheremetjew M."/>
            <person name="Finn R."/>
            <person name="Kale V."/>
            <person name="Holt S."/>
            <person name="Cochrane G."/>
            <person name="Meng A."/>
            <person name="Brown T."/>
            <person name="Cohen L."/>
        </authorList>
    </citation>
    <scope>NUCLEOTIDE SEQUENCE</scope>
    <source>
        <strain evidence="2">GSO104</strain>
    </source>
</reference>
<protein>
    <submittedName>
        <fullName evidence="2">Uncharacterized protein</fullName>
    </submittedName>
</protein>
<accession>A0A7S4S573</accession>
<gene>
    <name evidence="2" type="ORF">DBRI00130_LOCUS29559</name>
</gene>